<feature type="domain" description="DUF4398" evidence="2">
    <location>
        <begin position="39"/>
        <end position="110"/>
    </location>
</feature>
<organism evidence="3">
    <name type="scientific">Salinispirillum sp. LH 10-3-1</name>
    <dbReference type="NCBI Taxonomy" id="2952525"/>
    <lineage>
        <taxon>Bacteria</taxon>
        <taxon>Pseudomonadati</taxon>
        <taxon>Pseudomonadota</taxon>
        <taxon>Gammaproteobacteria</taxon>
        <taxon>Oceanospirillales</taxon>
        <taxon>Saccharospirillaceae</taxon>
        <taxon>Salinispirillum</taxon>
    </lineage>
</organism>
<keyword evidence="1" id="KW-0175">Coiled coil</keyword>
<evidence type="ECO:0000313" key="3">
    <source>
        <dbReference type="EMBL" id="WLD59642.1"/>
    </source>
</evidence>
<dbReference type="Pfam" id="PF14346">
    <property type="entry name" value="DUF4398"/>
    <property type="match status" value="1"/>
</dbReference>
<evidence type="ECO:0000256" key="1">
    <source>
        <dbReference type="SAM" id="Coils"/>
    </source>
</evidence>
<accession>A0AB38YK63</accession>
<name>A0AB38YK63_9GAMM</name>
<dbReference type="InterPro" id="IPR025511">
    <property type="entry name" value="DUF4398"/>
</dbReference>
<dbReference type="Gene3D" id="1.20.1270.390">
    <property type="match status" value="1"/>
</dbReference>
<reference evidence="3" key="1">
    <citation type="submission" date="2022-07" db="EMBL/GenBank/DDBJ databases">
        <title>Complete genome sequence of Salinispirillum sp. LH10-3-1 capable of multiple carbohydrate inversion isolated from a soda lake.</title>
        <authorList>
            <person name="Liu J."/>
            <person name="Zhai Y."/>
            <person name="Zhang H."/>
            <person name="Yang H."/>
            <person name="Qu J."/>
            <person name="Li J."/>
        </authorList>
    </citation>
    <scope>NUCLEOTIDE SEQUENCE</scope>
    <source>
        <strain evidence="3">LH 10-3-1</strain>
    </source>
</reference>
<gene>
    <name evidence="3" type="ORF">NFC81_07615</name>
</gene>
<protein>
    <submittedName>
        <fullName evidence="3">DUF4398 domain-containing protein</fullName>
    </submittedName>
</protein>
<dbReference type="EMBL" id="CP101717">
    <property type="protein sequence ID" value="WLD59642.1"/>
    <property type="molecule type" value="Genomic_DNA"/>
</dbReference>
<dbReference type="PROSITE" id="PS51257">
    <property type="entry name" value="PROKAR_LIPOPROTEIN"/>
    <property type="match status" value="1"/>
</dbReference>
<dbReference type="AlphaFoldDB" id="A0AB38YK63"/>
<dbReference type="RefSeq" id="WP_304996934.1">
    <property type="nucleotide sequence ID" value="NZ_CP101717.1"/>
</dbReference>
<feature type="coiled-coil region" evidence="1">
    <location>
        <begin position="56"/>
        <end position="83"/>
    </location>
</feature>
<proteinExistence type="predicted"/>
<sequence length="131" mass="14435">MFPVVNRSTSGRYLTALFVVVAVLLVIACSYDPVARDSSMNSAREAIVTAERAGARHYAGSELDEAQEKLSEAEQAIRDEDMDKADRLARESSVVAELALVRTESAKALQINQEMRRSTDALLEEMNRTGE</sequence>
<evidence type="ECO:0000259" key="2">
    <source>
        <dbReference type="Pfam" id="PF14346"/>
    </source>
</evidence>